<dbReference type="AlphaFoldDB" id="A0A2R3Z495"/>
<dbReference type="RefSeq" id="WP_107011875.1">
    <property type="nucleotide sequence ID" value="NZ_CP028136.1"/>
</dbReference>
<gene>
    <name evidence="2" type="ORF">C7S20_07340</name>
</gene>
<protein>
    <recommendedName>
        <fullName evidence="4">DUF1440 domain-containing protein</fullName>
    </recommendedName>
</protein>
<keyword evidence="1" id="KW-0812">Transmembrane</keyword>
<feature type="transmembrane region" description="Helical" evidence="1">
    <location>
        <begin position="63"/>
        <end position="86"/>
    </location>
</feature>
<feature type="transmembrane region" description="Helical" evidence="1">
    <location>
        <begin position="126"/>
        <end position="147"/>
    </location>
</feature>
<evidence type="ECO:0000313" key="3">
    <source>
        <dbReference type="Proteomes" id="UP000241507"/>
    </source>
</evidence>
<proteinExistence type="predicted"/>
<organism evidence="2 3">
    <name type="scientific">Christiangramia fulva</name>
    <dbReference type="NCBI Taxonomy" id="2126553"/>
    <lineage>
        <taxon>Bacteria</taxon>
        <taxon>Pseudomonadati</taxon>
        <taxon>Bacteroidota</taxon>
        <taxon>Flavobacteriia</taxon>
        <taxon>Flavobacteriales</taxon>
        <taxon>Flavobacteriaceae</taxon>
        <taxon>Christiangramia</taxon>
    </lineage>
</organism>
<feature type="transmembrane region" description="Helical" evidence="1">
    <location>
        <begin position="9"/>
        <end position="32"/>
    </location>
</feature>
<keyword evidence="1" id="KW-0472">Membrane</keyword>
<evidence type="ECO:0008006" key="4">
    <source>
        <dbReference type="Google" id="ProtNLM"/>
    </source>
</evidence>
<dbReference type="EMBL" id="CP028136">
    <property type="protein sequence ID" value="AVR45097.1"/>
    <property type="molecule type" value="Genomic_DNA"/>
</dbReference>
<name>A0A2R3Z495_9FLAO</name>
<feature type="transmembrane region" description="Helical" evidence="1">
    <location>
        <begin position="93"/>
        <end position="120"/>
    </location>
</feature>
<reference evidence="3" key="1">
    <citation type="submission" date="2018-03" db="EMBL/GenBank/DDBJ databases">
        <title>Gramella fulva sp. nov., isolated from a dry surface of tidal flat.</title>
        <authorList>
            <person name="Hwang S.H."/>
            <person name="Hwang W.M."/>
            <person name="Kang K."/>
            <person name="Ahn T.-Y."/>
        </authorList>
    </citation>
    <scope>NUCLEOTIDE SEQUENCE [LARGE SCALE GENOMIC DNA]</scope>
    <source>
        <strain evidence="3">SH35</strain>
    </source>
</reference>
<sequence length="158" mass="17763">MKSNFWKAAIWSGIIGAVVMIMLEMIMNPIFLNKSGWLPPTMMGAIWYGKEILAGKPHFDFGLFMSAMAIHFPLSVLYGIIAAFIVKNRTQSIAIVIGIVLGLLLYFINFYGFTAIFPWFAKARNWVQIVIHIIFGVVVAWSFIGIFNKPATAIKNDQ</sequence>
<dbReference type="Proteomes" id="UP000241507">
    <property type="component" value="Chromosome"/>
</dbReference>
<keyword evidence="1" id="KW-1133">Transmembrane helix</keyword>
<dbReference type="OrthoDB" id="6169516at2"/>
<evidence type="ECO:0000313" key="2">
    <source>
        <dbReference type="EMBL" id="AVR45097.1"/>
    </source>
</evidence>
<dbReference type="KEGG" id="grs:C7S20_07340"/>
<accession>A0A2R3Z495</accession>
<evidence type="ECO:0000256" key="1">
    <source>
        <dbReference type="SAM" id="Phobius"/>
    </source>
</evidence>
<keyword evidence="3" id="KW-1185">Reference proteome</keyword>